<dbReference type="EMBL" id="JACMRX010000002">
    <property type="protein sequence ID" value="KAF7994328.1"/>
    <property type="molecule type" value="Genomic_DNA"/>
</dbReference>
<evidence type="ECO:0000313" key="1">
    <source>
        <dbReference type="EMBL" id="KAF7994328.1"/>
    </source>
</evidence>
<protein>
    <submittedName>
        <fullName evidence="1">Uncharacterized protein</fullName>
    </submittedName>
</protein>
<dbReference type="AlphaFoldDB" id="A0A834XXX8"/>
<reference evidence="1 2" key="1">
    <citation type="submission" date="2020-08" db="EMBL/GenBank/DDBJ databases">
        <title>Aphidius gifuensis genome sequencing and assembly.</title>
        <authorList>
            <person name="Du Z."/>
        </authorList>
    </citation>
    <scope>NUCLEOTIDE SEQUENCE [LARGE SCALE GENOMIC DNA]</scope>
    <source>
        <strain evidence="1">YNYX2018</strain>
        <tissue evidence="1">Adults</tissue>
    </source>
</reference>
<dbReference type="Proteomes" id="UP000639338">
    <property type="component" value="Unassembled WGS sequence"/>
</dbReference>
<gene>
    <name evidence="1" type="ORF">HCN44_003418</name>
</gene>
<proteinExistence type="predicted"/>
<accession>A0A834XXX8</accession>
<name>A0A834XXX8_APHGI</name>
<organism evidence="1 2">
    <name type="scientific">Aphidius gifuensis</name>
    <name type="common">Parasitoid wasp</name>
    <dbReference type="NCBI Taxonomy" id="684658"/>
    <lineage>
        <taxon>Eukaryota</taxon>
        <taxon>Metazoa</taxon>
        <taxon>Ecdysozoa</taxon>
        <taxon>Arthropoda</taxon>
        <taxon>Hexapoda</taxon>
        <taxon>Insecta</taxon>
        <taxon>Pterygota</taxon>
        <taxon>Neoptera</taxon>
        <taxon>Endopterygota</taxon>
        <taxon>Hymenoptera</taxon>
        <taxon>Apocrita</taxon>
        <taxon>Ichneumonoidea</taxon>
        <taxon>Braconidae</taxon>
        <taxon>Aphidiinae</taxon>
        <taxon>Aphidius</taxon>
    </lineage>
</organism>
<evidence type="ECO:0000313" key="2">
    <source>
        <dbReference type="Proteomes" id="UP000639338"/>
    </source>
</evidence>
<comment type="caution">
    <text evidence="1">The sequence shown here is derived from an EMBL/GenBank/DDBJ whole genome shotgun (WGS) entry which is preliminary data.</text>
</comment>
<keyword evidence="2" id="KW-1185">Reference proteome</keyword>
<sequence>MFLDLVQNALEENGLEEKMYLEIKKPAITSVEILLPTKRITMNSRKITKKQKDLFIQFFIFSITFRSVFGEGRCIDAEIAACPGVGFLDGPEVTVVV</sequence>